<evidence type="ECO:0000313" key="3">
    <source>
        <dbReference type="Proteomes" id="UP000462014"/>
    </source>
</evidence>
<dbReference type="AlphaFoldDB" id="A0A7K1SWA7"/>
<evidence type="ECO:0000313" key="2">
    <source>
        <dbReference type="EMBL" id="MVN21611.1"/>
    </source>
</evidence>
<evidence type="ECO:0000256" key="1">
    <source>
        <dbReference type="SAM" id="Phobius"/>
    </source>
</evidence>
<dbReference type="RefSeq" id="WP_157566071.1">
    <property type="nucleotide sequence ID" value="NZ_WPIK01000006.1"/>
</dbReference>
<keyword evidence="1" id="KW-0472">Membrane</keyword>
<feature type="transmembrane region" description="Helical" evidence="1">
    <location>
        <begin position="43"/>
        <end position="67"/>
    </location>
</feature>
<reference evidence="2 3" key="1">
    <citation type="submission" date="2019-12" db="EMBL/GenBank/DDBJ databases">
        <title>Mucilaginibacter sp. HMF7410 genome sequencing and assembly.</title>
        <authorList>
            <person name="Kang H."/>
            <person name="Cha I."/>
            <person name="Kim H."/>
            <person name="Joh K."/>
        </authorList>
    </citation>
    <scope>NUCLEOTIDE SEQUENCE [LARGE SCALE GENOMIC DNA]</scope>
    <source>
        <strain evidence="2 3">HMF7410</strain>
    </source>
</reference>
<dbReference type="EMBL" id="WPIK01000006">
    <property type="protein sequence ID" value="MVN21611.1"/>
    <property type="molecule type" value="Genomic_DNA"/>
</dbReference>
<protein>
    <submittedName>
        <fullName evidence="2">Uncharacterized protein</fullName>
    </submittedName>
</protein>
<accession>A0A7K1SWA7</accession>
<keyword evidence="1" id="KW-1133">Transmembrane helix</keyword>
<comment type="caution">
    <text evidence="2">The sequence shown here is derived from an EMBL/GenBank/DDBJ whole genome shotgun (WGS) entry which is preliminary data.</text>
</comment>
<proteinExistence type="predicted"/>
<organism evidence="2 3">
    <name type="scientific">Mucilaginibacter arboris</name>
    <dbReference type="NCBI Taxonomy" id="2682090"/>
    <lineage>
        <taxon>Bacteria</taxon>
        <taxon>Pseudomonadati</taxon>
        <taxon>Bacteroidota</taxon>
        <taxon>Sphingobacteriia</taxon>
        <taxon>Sphingobacteriales</taxon>
        <taxon>Sphingobacteriaceae</taxon>
        <taxon>Mucilaginibacter</taxon>
    </lineage>
</organism>
<name>A0A7K1SWA7_9SPHI</name>
<sequence>MATLKTTAPATWTTAPEHIPFDASFIVNKYNTFADSQKSNHTFFFLLSLMVHGVFLVPMIGVLTYFYNGAAAPFFLATSLICFFTSLIANMGGSGIRTTVFCFAISAVIHFAMAAIMLF</sequence>
<gene>
    <name evidence="2" type="ORF">GO621_08675</name>
</gene>
<feature type="transmembrane region" description="Helical" evidence="1">
    <location>
        <begin position="100"/>
        <end position="118"/>
    </location>
</feature>
<dbReference type="Proteomes" id="UP000462014">
    <property type="component" value="Unassembled WGS sequence"/>
</dbReference>
<keyword evidence="1" id="KW-0812">Transmembrane</keyword>
<feature type="transmembrane region" description="Helical" evidence="1">
    <location>
        <begin position="73"/>
        <end position="93"/>
    </location>
</feature>
<keyword evidence="3" id="KW-1185">Reference proteome</keyword>